<dbReference type="PANTHER" id="PTHR35149">
    <property type="entry name" value="SLL5132 PROTEIN"/>
    <property type="match status" value="1"/>
</dbReference>
<protein>
    <submittedName>
        <fullName evidence="3">DUF262 domain-containing protein</fullName>
    </submittedName>
</protein>
<evidence type="ECO:0000313" key="4">
    <source>
        <dbReference type="Proteomes" id="UP000365824"/>
    </source>
</evidence>
<name>A0A9P4DXQ2_BACOV</name>
<reference evidence="3 4" key="1">
    <citation type="journal article" date="2019" name="Nat. Med.">
        <title>A library of human gut bacterial isolates paired with longitudinal multiomics data enables mechanistic microbiome research.</title>
        <authorList>
            <person name="Poyet M."/>
            <person name="Groussin M."/>
            <person name="Gibbons S.M."/>
            <person name="Avila-Pacheco J."/>
            <person name="Jiang X."/>
            <person name="Kearney S.M."/>
            <person name="Perrotta A.R."/>
            <person name="Berdy B."/>
            <person name="Zhao S."/>
            <person name="Lieberman T.D."/>
            <person name="Swanson P.K."/>
            <person name="Smith M."/>
            <person name="Roesemann S."/>
            <person name="Alexander J.E."/>
            <person name="Rich S.A."/>
            <person name="Livny J."/>
            <person name="Vlamakis H."/>
            <person name="Clish C."/>
            <person name="Bullock K."/>
            <person name="Deik A."/>
            <person name="Scott J."/>
            <person name="Pierce K.A."/>
            <person name="Xavier R.J."/>
            <person name="Alm E.J."/>
        </authorList>
    </citation>
    <scope>NUCLEOTIDE SEQUENCE [LARGE SCALE GENOMIC DNA]</scope>
    <source>
        <strain evidence="3 4">BIOML-A160</strain>
    </source>
</reference>
<proteinExistence type="predicted"/>
<dbReference type="InterPro" id="IPR004919">
    <property type="entry name" value="GmrSD_N"/>
</dbReference>
<accession>A0A9P4DXQ2</accession>
<evidence type="ECO:0000313" key="3">
    <source>
        <dbReference type="EMBL" id="KAA3930531.1"/>
    </source>
</evidence>
<dbReference type="Proteomes" id="UP000365824">
    <property type="component" value="Unassembled WGS sequence"/>
</dbReference>
<feature type="domain" description="GmrSD restriction endonucleases C-terminal" evidence="2">
    <location>
        <begin position="430"/>
        <end position="566"/>
    </location>
</feature>
<feature type="domain" description="GmrSD restriction endonucleases N-terminal" evidence="1">
    <location>
        <begin position="6"/>
        <end position="224"/>
    </location>
</feature>
<dbReference type="InterPro" id="IPR011089">
    <property type="entry name" value="GmrSD_C"/>
</dbReference>
<dbReference type="EMBL" id="VWLB01000005">
    <property type="protein sequence ID" value="KAA3930531.1"/>
    <property type="molecule type" value="Genomic_DNA"/>
</dbReference>
<dbReference type="PANTHER" id="PTHR35149:SF1">
    <property type="entry name" value="DUF5655 DOMAIN-CONTAINING PROTEIN"/>
    <property type="match status" value="1"/>
</dbReference>
<dbReference type="Pfam" id="PF03235">
    <property type="entry name" value="GmrSD_N"/>
    <property type="match status" value="1"/>
</dbReference>
<comment type="caution">
    <text evidence="3">The sequence shown here is derived from an EMBL/GenBank/DDBJ whole genome shotgun (WGS) entry which is preliminary data.</text>
</comment>
<organism evidence="3 4">
    <name type="scientific">Bacteroides ovatus</name>
    <dbReference type="NCBI Taxonomy" id="28116"/>
    <lineage>
        <taxon>Bacteria</taxon>
        <taxon>Pseudomonadati</taxon>
        <taxon>Bacteroidota</taxon>
        <taxon>Bacteroidia</taxon>
        <taxon>Bacteroidales</taxon>
        <taxon>Bacteroidaceae</taxon>
        <taxon>Bacteroides</taxon>
    </lineage>
</organism>
<dbReference type="Pfam" id="PF07510">
    <property type="entry name" value="GmrSD_C"/>
    <property type="match status" value="1"/>
</dbReference>
<evidence type="ECO:0000259" key="1">
    <source>
        <dbReference type="Pfam" id="PF03235"/>
    </source>
</evidence>
<evidence type="ECO:0000259" key="2">
    <source>
        <dbReference type="Pfam" id="PF07510"/>
    </source>
</evidence>
<gene>
    <name evidence="3" type="ORF">F3F25_04875</name>
</gene>
<dbReference type="AlphaFoldDB" id="A0A9P4DXQ2"/>
<sequence>MESTTIKALFGRRNIRFVIPAYQRAYAWEKRQFIQFIEDLEECEVCDYYLGHFLFEQDGDTLYVIDGQQRLTTCIIFFRAFINTLKHRETEWMNGKEADTIKNWMDDIDDYYLKDIRHARQKFITVAYDNNFFADTIIDHNINISQEDLTSKSKKSIYNALTYFEEKLSKASIEQLLSWAYSLENASITTYIVKNKLQAAQIFAYQNDRGKRLTNLEVLKAYFMLQIYQSQNNEDDIVYVEKAFEEIYHNIVLVTVEEDNVLNYYWRAVGTKGYYSENVIREVKAWIKAVSQEKQVQKIKYFVNGLSKAFCLIRQIEQDNSFYTANLKNLNNMAYAYPILIKAKLSDVDDDVFMRLIRLMENLTFRSLIRGGRADITSRLQNVLPSASDNSSFNKMIDNIIWKLKNDWWWGYWSDTEMYNHLKSGWFYGNRVDNYLLWRYEQYLCNNNYPTPKISFGDVISNESIEHIAPQTQPNPLENGYGVYEDNENPSEGIVSGEWLNCVGNLMLMAGSQNSSLGNRSFPQKLQVYGKDNLLNQQKEVIEFVADKDNPVWDKTSIEKRFNKIVQAAKEIWNLDNI</sequence>